<keyword evidence="8" id="KW-1185">Reference proteome</keyword>
<dbReference type="KEGG" id="aten:116288970"/>
<feature type="transmembrane region" description="Helical" evidence="7">
    <location>
        <begin position="39"/>
        <end position="57"/>
    </location>
</feature>
<dbReference type="InterPro" id="IPR003492">
    <property type="entry name" value="Battenin_disease_Cln3"/>
</dbReference>
<dbReference type="GeneID" id="116288970"/>
<feature type="transmembrane region" description="Helical" evidence="7">
    <location>
        <begin position="98"/>
        <end position="123"/>
    </location>
</feature>
<dbReference type="GO" id="GO:0051453">
    <property type="term" value="P:regulation of intracellular pH"/>
    <property type="evidence" value="ECO:0007669"/>
    <property type="project" value="TreeGrafter"/>
</dbReference>
<keyword evidence="4 7" id="KW-0812">Transmembrane</keyword>
<feature type="transmembrane region" description="Helical" evidence="7">
    <location>
        <begin position="12"/>
        <end position="33"/>
    </location>
</feature>
<evidence type="ECO:0000256" key="4">
    <source>
        <dbReference type="ARBA" id="ARBA00022692"/>
    </source>
</evidence>
<dbReference type="GO" id="GO:0012505">
    <property type="term" value="C:endomembrane system"/>
    <property type="evidence" value="ECO:0007669"/>
    <property type="project" value="UniProtKB-SubCell"/>
</dbReference>
<comment type="similarity">
    <text evidence="2 7">Belongs to the battenin family.</text>
</comment>
<dbReference type="OrthoDB" id="5989500at2759"/>
<evidence type="ECO:0000256" key="3">
    <source>
        <dbReference type="ARBA" id="ARBA00022448"/>
    </source>
</evidence>
<evidence type="ECO:0000256" key="5">
    <source>
        <dbReference type="ARBA" id="ARBA00022989"/>
    </source>
</evidence>
<keyword evidence="5 7" id="KW-1133">Transmembrane helix</keyword>
<dbReference type="PANTHER" id="PTHR10981">
    <property type="entry name" value="BATTENIN"/>
    <property type="match status" value="1"/>
</dbReference>
<feature type="transmembrane region" description="Helical" evidence="7">
    <location>
        <begin position="161"/>
        <end position="180"/>
    </location>
</feature>
<accession>A0A6P8H867</accession>
<feature type="transmembrane region" description="Helical" evidence="7">
    <location>
        <begin position="305"/>
        <end position="325"/>
    </location>
</feature>
<dbReference type="RefSeq" id="XP_031551696.1">
    <property type="nucleotide sequence ID" value="XM_031695836.1"/>
</dbReference>
<dbReference type="Proteomes" id="UP000515163">
    <property type="component" value="Unplaced"/>
</dbReference>
<sequence length="427" mass="47516">MKGPPRNRLLTASFYMLGFWTLFPQAVVSWMAVEDILSGTLLPSTVVLFSYSIADLFSKSLSPFIVRKISFNVSFCLATSLFVGSLLLLVAIDDIKLRIAGVTVMGIAYGFTRITDVSLLAYYENADILANALENGGTASVFLASIVYTGLTTWLCVAPCFAIAACIPLCLIPLAIYLSLDKEPLKDHLRQTTDHQPIQYAILTDEELSDEQETPEAVPSLSKVLFLFKALPIMGYNFISSTCCHVSVASVLSTLTFPSSPFLPRDHYQYYRLLSDSGMLFGGLLILVVSCFGEKCMEFFRIRKLWSLVTLNVIILLFFVFASWYRFLPNVIFVLVLCFVQGLLHGVTIVYCAQNIASLYSSPRDKGTALSLLQVSFSCSRLAAASLGFFVEPYLREHCTYRLMLGRFCLARHAAHGEWGTNKHCRI</sequence>
<dbReference type="InterPro" id="IPR036259">
    <property type="entry name" value="MFS_trans_sf"/>
</dbReference>
<evidence type="ECO:0000256" key="7">
    <source>
        <dbReference type="RuleBase" id="RU361113"/>
    </source>
</evidence>
<feature type="transmembrane region" description="Helical" evidence="7">
    <location>
        <begin position="273"/>
        <end position="293"/>
    </location>
</feature>
<evidence type="ECO:0000256" key="1">
    <source>
        <dbReference type="ARBA" id="ARBA00004127"/>
    </source>
</evidence>
<dbReference type="InParanoid" id="A0A6P8H867"/>
<dbReference type="SUPFAM" id="SSF103473">
    <property type="entry name" value="MFS general substrate transporter"/>
    <property type="match status" value="1"/>
</dbReference>
<proteinExistence type="inferred from homology"/>
<dbReference type="AlphaFoldDB" id="A0A6P8H867"/>
<dbReference type="PANTHER" id="PTHR10981:SF0">
    <property type="entry name" value="BATTENIN"/>
    <property type="match status" value="1"/>
</dbReference>
<comment type="subcellular location">
    <subcellularLocation>
        <location evidence="1">Endomembrane system</location>
        <topology evidence="1">Multi-pass membrane protein</topology>
    </subcellularLocation>
    <subcellularLocation>
        <location evidence="7">Lysosome membrane</location>
        <topology evidence="7">Multi-pass membrane protein</topology>
    </subcellularLocation>
</comment>
<feature type="transmembrane region" description="Helical" evidence="7">
    <location>
        <begin position="233"/>
        <end position="253"/>
    </location>
</feature>
<feature type="transmembrane region" description="Helical" evidence="7">
    <location>
        <begin position="331"/>
        <end position="353"/>
    </location>
</feature>
<protein>
    <recommendedName>
        <fullName evidence="7">Battenin</fullName>
    </recommendedName>
</protein>
<evidence type="ECO:0000256" key="6">
    <source>
        <dbReference type="ARBA" id="ARBA00023136"/>
    </source>
</evidence>
<gene>
    <name evidence="9" type="primary">LOC116288970</name>
</gene>
<name>A0A6P8H867_ACTTE</name>
<evidence type="ECO:0000313" key="9">
    <source>
        <dbReference type="RefSeq" id="XP_031551696.1"/>
    </source>
</evidence>
<reference evidence="9" key="1">
    <citation type="submission" date="2025-08" db="UniProtKB">
        <authorList>
            <consortium name="RefSeq"/>
        </authorList>
    </citation>
    <scope>IDENTIFICATION</scope>
    <source>
        <tissue evidence="9">Tentacle</tissue>
    </source>
</reference>
<dbReference type="GO" id="GO:0005765">
    <property type="term" value="C:lysosomal membrane"/>
    <property type="evidence" value="ECO:0007669"/>
    <property type="project" value="UniProtKB-SubCell"/>
</dbReference>
<evidence type="ECO:0000313" key="8">
    <source>
        <dbReference type="Proteomes" id="UP000515163"/>
    </source>
</evidence>
<evidence type="ECO:0000256" key="2">
    <source>
        <dbReference type="ARBA" id="ARBA00007467"/>
    </source>
</evidence>
<keyword evidence="6 7" id="KW-0472">Membrane</keyword>
<keyword evidence="7" id="KW-0458">Lysosome</keyword>
<dbReference type="Pfam" id="PF02487">
    <property type="entry name" value="CLN3"/>
    <property type="match status" value="2"/>
</dbReference>
<dbReference type="PRINTS" id="PR01315">
    <property type="entry name" value="BATTENIN"/>
</dbReference>
<feature type="transmembrane region" description="Helical" evidence="7">
    <location>
        <begin position="69"/>
        <end position="92"/>
    </location>
</feature>
<feature type="transmembrane region" description="Helical" evidence="7">
    <location>
        <begin position="135"/>
        <end position="155"/>
    </location>
</feature>
<organism evidence="8 9">
    <name type="scientific">Actinia tenebrosa</name>
    <name type="common">Australian red waratah sea anemone</name>
    <dbReference type="NCBI Taxonomy" id="6105"/>
    <lineage>
        <taxon>Eukaryota</taxon>
        <taxon>Metazoa</taxon>
        <taxon>Cnidaria</taxon>
        <taxon>Anthozoa</taxon>
        <taxon>Hexacorallia</taxon>
        <taxon>Actiniaria</taxon>
        <taxon>Actiniidae</taxon>
        <taxon>Actinia</taxon>
    </lineage>
</organism>
<keyword evidence="3" id="KW-0813">Transport</keyword>